<dbReference type="STRING" id="1079.BVIR_358"/>
<feature type="domain" description="GGDEF" evidence="2">
    <location>
        <begin position="154"/>
        <end position="287"/>
    </location>
</feature>
<evidence type="ECO:0000313" key="3">
    <source>
        <dbReference type="EMBL" id="CUU44078.1"/>
    </source>
</evidence>
<sequence length="553" mass="58403">MASAAHLGWNHDAVRPRSSLGPADSAADLALAVLANLKLAVAVLDPEGGIRLANPRFASLFADASAAMALRAALQATAGGTCEVALDDGRVLRVQAAALAHDLLVTAEDVSDRVAAHARAAADARVDAVTGLGNGLLFKERLTALASVPEREAGPAAALTICLDRLREISEPLGQPLGEAVLRAAADRLRTATGPGDVVARLDDGKFAVLQLGQPQPLAATELAHRLVDLLGRPYILDGHLLTVEPHIGVALVPLDGQDGAQVLRAADMALSLARRHGRGGFRFFESAMEAQIQARRRLELDLRRALTLREFTLVYQPQVNVATGQITGFESLLRWNSANHGTVSPATFIPLAESSGLITALGAWGLRTACCEAARWPRPLSIAVNVSAMQVVDPGFLATIHGALTESGLAPERLELEITESVLLHDDGAALDVLRAVRDTGVRVSMDDFGTGYSSLSRLHSFPFDKIKIDQSFVRAGPDHPSGRAIVRAIAALGHALGIDTTAEGVETEEQFARVAADGCTEVQGYLISRPRPPEEIGELMQAPAFGARRST</sequence>
<dbReference type="InterPro" id="IPR001633">
    <property type="entry name" value="EAL_dom"/>
</dbReference>
<dbReference type="InterPro" id="IPR052155">
    <property type="entry name" value="Biofilm_reg_signaling"/>
</dbReference>
<dbReference type="SMART" id="SM00052">
    <property type="entry name" value="EAL"/>
    <property type="match status" value="1"/>
</dbReference>
<dbReference type="Gene3D" id="3.20.20.450">
    <property type="entry name" value="EAL domain"/>
    <property type="match status" value="1"/>
</dbReference>
<dbReference type="Pfam" id="PF00990">
    <property type="entry name" value="GGDEF"/>
    <property type="match status" value="1"/>
</dbReference>
<dbReference type="CDD" id="cd01949">
    <property type="entry name" value="GGDEF"/>
    <property type="match status" value="1"/>
</dbReference>
<dbReference type="PANTHER" id="PTHR44757">
    <property type="entry name" value="DIGUANYLATE CYCLASE DGCP"/>
    <property type="match status" value="1"/>
</dbReference>
<dbReference type="CDD" id="cd01948">
    <property type="entry name" value="EAL"/>
    <property type="match status" value="1"/>
</dbReference>
<dbReference type="RefSeq" id="WP_055036168.1">
    <property type="nucleotide sequence ID" value="NZ_AP014854.2"/>
</dbReference>
<dbReference type="InterPro" id="IPR043128">
    <property type="entry name" value="Rev_trsase/Diguanyl_cyclase"/>
</dbReference>
<dbReference type="KEGG" id="bvr:BVIR_358"/>
<dbReference type="NCBIfam" id="TIGR00254">
    <property type="entry name" value="GGDEF"/>
    <property type="match status" value="1"/>
</dbReference>
<dbReference type="PROSITE" id="PS50887">
    <property type="entry name" value="GGDEF"/>
    <property type="match status" value="1"/>
</dbReference>
<dbReference type="OrthoDB" id="9814202at2"/>
<dbReference type="InterPro" id="IPR000160">
    <property type="entry name" value="GGDEF_dom"/>
</dbReference>
<dbReference type="Proteomes" id="UP000065734">
    <property type="component" value="Chromosome I"/>
</dbReference>
<dbReference type="SMART" id="SM00267">
    <property type="entry name" value="GGDEF"/>
    <property type="match status" value="1"/>
</dbReference>
<keyword evidence="4" id="KW-1185">Reference proteome</keyword>
<dbReference type="EMBL" id="LN907867">
    <property type="protein sequence ID" value="CUU44078.1"/>
    <property type="molecule type" value="Genomic_DNA"/>
</dbReference>
<evidence type="ECO:0000313" key="4">
    <source>
        <dbReference type="Proteomes" id="UP000065734"/>
    </source>
</evidence>
<gene>
    <name evidence="3" type="primary">cph2_1</name>
    <name evidence="3" type="ORF">BVIRIDIS_31250</name>
</gene>
<dbReference type="SUPFAM" id="SSF141868">
    <property type="entry name" value="EAL domain-like"/>
    <property type="match status" value="1"/>
</dbReference>
<dbReference type="InterPro" id="IPR035919">
    <property type="entry name" value="EAL_sf"/>
</dbReference>
<dbReference type="PATRIC" id="fig|1079.6.peg.357"/>
<dbReference type="AlphaFoldDB" id="A0A0P0IMW1"/>
<dbReference type="PANTHER" id="PTHR44757:SF2">
    <property type="entry name" value="BIOFILM ARCHITECTURE MAINTENANCE PROTEIN MBAA"/>
    <property type="match status" value="1"/>
</dbReference>
<evidence type="ECO:0000259" key="1">
    <source>
        <dbReference type="PROSITE" id="PS50883"/>
    </source>
</evidence>
<dbReference type="SUPFAM" id="SSF55073">
    <property type="entry name" value="Nucleotide cyclase"/>
    <property type="match status" value="1"/>
</dbReference>
<feature type="domain" description="EAL" evidence="1">
    <location>
        <begin position="296"/>
        <end position="546"/>
    </location>
</feature>
<dbReference type="InterPro" id="IPR029787">
    <property type="entry name" value="Nucleotide_cyclase"/>
</dbReference>
<dbReference type="PROSITE" id="PS50883">
    <property type="entry name" value="EAL"/>
    <property type="match status" value="1"/>
</dbReference>
<accession>A0A0P0IMW1</accession>
<dbReference type="Gene3D" id="3.30.70.270">
    <property type="match status" value="1"/>
</dbReference>
<evidence type="ECO:0000259" key="2">
    <source>
        <dbReference type="PROSITE" id="PS50887"/>
    </source>
</evidence>
<name>A0A0P0IMW1_BLAVI</name>
<protein>
    <submittedName>
        <fullName evidence="3">Bacteriophytochrome cph2</fullName>
    </submittedName>
</protein>
<organism evidence="3 4">
    <name type="scientific">Blastochloris viridis</name>
    <name type="common">Rhodopseudomonas viridis</name>
    <dbReference type="NCBI Taxonomy" id="1079"/>
    <lineage>
        <taxon>Bacteria</taxon>
        <taxon>Pseudomonadati</taxon>
        <taxon>Pseudomonadota</taxon>
        <taxon>Alphaproteobacteria</taxon>
        <taxon>Hyphomicrobiales</taxon>
        <taxon>Blastochloridaceae</taxon>
        <taxon>Blastochloris</taxon>
    </lineage>
</organism>
<proteinExistence type="predicted"/>
<reference evidence="4" key="1">
    <citation type="journal article" date="2016" name="Genome Announc.">
        <title>Revised genome sequence of the purple photosynthetic bacterium Blastochloris viridis.</title>
        <authorList>
            <person name="Liu L.N."/>
            <person name="Faulkner M."/>
            <person name="Liu X."/>
            <person name="Huang F."/>
            <person name="Darby A.C."/>
            <person name="Hall N."/>
        </authorList>
    </citation>
    <scope>NUCLEOTIDE SEQUENCE [LARGE SCALE GENOMIC DNA]</scope>
    <source>
        <strain evidence="4">ATCC 19567 / DSM 133 / F</strain>
    </source>
</reference>
<dbReference type="Pfam" id="PF00563">
    <property type="entry name" value="EAL"/>
    <property type="match status" value="1"/>
</dbReference>